<protein>
    <submittedName>
        <fullName evidence="1">Uncharacterized protein</fullName>
    </submittedName>
</protein>
<comment type="caution">
    <text evidence="1">The sequence shown here is derived from an EMBL/GenBank/DDBJ whole genome shotgun (WGS) entry which is preliminary data.</text>
</comment>
<evidence type="ECO:0000313" key="2">
    <source>
        <dbReference type="Proteomes" id="UP000823883"/>
    </source>
</evidence>
<name>A0A9D2PC83_9FIRM</name>
<dbReference type="Proteomes" id="UP000823883">
    <property type="component" value="Unassembled WGS sequence"/>
</dbReference>
<reference evidence="1" key="2">
    <citation type="submission" date="2021-04" db="EMBL/GenBank/DDBJ databases">
        <authorList>
            <person name="Gilroy R."/>
        </authorList>
    </citation>
    <scope>NUCLEOTIDE SEQUENCE</scope>
    <source>
        <strain evidence="1">CHK183-5548</strain>
    </source>
</reference>
<proteinExistence type="predicted"/>
<dbReference type="AlphaFoldDB" id="A0A9D2PC83"/>
<dbReference type="EMBL" id="DWWL01000051">
    <property type="protein sequence ID" value="HJC48017.1"/>
    <property type="molecule type" value="Genomic_DNA"/>
</dbReference>
<evidence type="ECO:0000313" key="1">
    <source>
        <dbReference type="EMBL" id="HJC48017.1"/>
    </source>
</evidence>
<organism evidence="1 2">
    <name type="scientific">Candidatus Lachnoclostridium pullistercoris</name>
    <dbReference type="NCBI Taxonomy" id="2838632"/>
    <lineage>
        <taxon>Bacteria</taxon>
        <taxon>Bacillati</taxon>
        <taxon>Bacillota</taxon>
        <taxon>Clostridia</taxon>
        <taxon>Lachnospirales</taxon>
        <taxon>Lachnospiraceae</taxon>
    </lineage>
</organism>
<gene>
    <name evidence="1" type="ORF">IAA04_08190</name>
</gene>
<sequence length="750" mass="83733">MQAASAAYKRAMKAIFRNHSFMRVTIGMINQTAQASAAVADPEAFTYFSSLKKPFDNYQVKELYEGCDQDWSAVDGSMYFLPREKPDVVLNAGLVTEELLGTIEIHFPVALSIKGLTVEFGKAYPVNFSIISDQNTVEIQDNGDGHFVTEEIFEEATFLRFVPTRMVNGQSRFRIHQITMGIGIYFDNQKILSASKKEHISPITEELPTIDFSMTAENQERLFDIENSESSVQFLEIGQNVEVLHGQELEDGTVEWMPGAKLSLKDWSADDEELEISATDRFDTMEDTYYRGVYHPEGISLYTLADDVFQDAGVDSREYYLDPYLKNVLVKNPVPAVTHKEALQLIANAGRCIIYQDREGKIFLKSSFIPDMAASAEDETYFSQVEHILDGQSKEEYGLAGQDYTGAGSAQYFLPHSGETALHLGYVSEAVADSQGKFEENPRVTIQLEAAFKCFGLTLEFGRNAPQEVVFHTYYNDEIQEDYTVSDLEGSTMISHEFPEFDRLVLEFTEGAPNNRVVLDNVLFGDSTDYSLEYNSELTKTPKGTQLTKVKELQVIRTLYGAGDEDHELAKETVVFDEENKQYTFYLSNASYGFSAAITEPGDGQSVQIVSSSVYYVTVEVAGVNGAAEVSITGREYAVTQAKTVRQLHTTGTVETWENPLVSEASLAADLAGWIGDYLSSDREYDLSYRGEPRLDANDIAFLENKYVPDLLIRIYDHTLNFKGGALSGTIKARRDMSGVAGTKNRLAGQ</sequence>
<accession>A0A9D2PC83</accession>
<reference evidence="1" key="1">
    <citation type="journal article" date="2021" name="PeerJ">
        <title>Extensive microbial diversity within the chicken gut microbiome revealed by metagenomics and culture.</title>
        <authorList>
            <person name="Gilroy R."/>
            <person name="Ravi A."/>
            <person name="Getino M."/>
            <person name="Pursley I."/>
            <person name="Horton D.L."/>
            <person name="Alikhan N.F."/>
            <person name="Baker D."/>
            <person name="Gharbi K."/>
            <person name="Hall N."/>
            <person name="Watson M."/>
            <person name="Adriaenssens E.M."/>
            <person name="Foster-Nyarko E."/>
            <person name="Jarju S."/>
            <person name="Secka A."/>
            <person name="Antonio M."/>
            <person name="Oren A."/>
            <person name="Chaudhuri R.R."/>
            <person name="La Ragione R."/>
            <person name="Hildebrand F."/>
            <person name="Pallen M.J."/>
        </authorList>
    </citation>
    <scope>NUCLEOTIDE SEQUENCE</scope>
    <source>
        <strain evidence="1">CHK183-5548</strain>
    </source>
</reference>